<proteinExistence type="predicted"/>
<keyword evidence="3" id="KW-1185">Reference proteome</keyword>
<comment type="caution">
    <text evidence="2">The sequence shown here is derived from an EMBL/GenBank/DDBJ whole genome shotgun (WGS) entry which is preliminary data.</text>
</comment>
<accession>A0A2G9H9C8</accession>
<feature type="region of interest" description="Disordered" evidence="1">
    <location>
        <begin position="1"/>
        <end position="44"/>
    </location>
</feature>
<sequence length="65" mass="6648">MSEPRAVANDNAAASAAAPPGGRQPNAERKAAGQSASLPPRRGNVLRTIVADWTGSVAPDPRSTR</sequence>
<feature type="compositionally biased region" description="Low complexity" evidence="1">
    <location>
        <begin position="1"/>
        <end position="18"/>
    </location>
</feature>
<evidence type="ECO:0000313" key="3">
    <source>
        <dbReference type="Proteomes" id="UP000231279"/>
    </source>
</evidence>
<name>A0A2G9H9C8_9LAMI</name>
<dbReference type="EMBL" id="NKXS01002346">
    <property type="protein sequence ID" value="PIN14118.1"/>
    <property type="molecule type" value="Genomic_DNA"/>
</dbReference>
<evidence type="ECO:0000256" key="1">
    <source>
        <dbReference type="SAM" id="MobiDB-lite"/>
    </source>
</evidence>
<dbReference type="Proteomes" id="UP000231279">
    <property type="component" value="Unassembled WGS sequence"/>
</dbReference>
<dbReference type="AlphaFoldDB" id="A0A2G9H9C8"/>
<evidence type="ECO:0000313" key="2">
    <source>
        <dbReference type="EMBL" id="PIN14118.1"/>
    </source>
</evidence>
<organism evidence="2 3">
    <name type="scientific">Handroanthus impetiginosus</name>
    <dbReference type="NCBI Taxonomy" id="429701"/>
    <lineage>
        <taxon>Eukaryota</taxon>
        <taxon>Viridiplantae</taxon>
        <taxon>Streptophyta</taxon>
        <taxon>Embryophyta</taxon>
        <taxon>Tracheophyta</taxon>
        <taxon>Spermatophyta</taxon>
        <taxon>Magnoliopsida</taxon>
        <taxon>eudicotyledons</taxon>
        <taxon>Gunneridae</taxon>
        <taxon>Pentapetalae</taxon>
        <taxon>asterids</taxon>
        <taxon>lamiids</taxon>
        <taxon>Lamiales</taxon>
        <taxon>Bignoniaceae</taxon>
        <taxon>Crescentiina</taxon>
        <taxon>Tabebuia alliance</taxon>
        <taxon>Handroanthus</taxon>
    </lineage>
</organism>
<reference evidence="3" key="1">
    <citation type="journal article" date="2018" name="Gigascience">
        <title>Genome assembly of the Pink Ipe (Handroanthus impetiginosus, Bignoniaceae), a highly valued, ecologically keystone Neotropical timber forest tree.</title>
        <authorList>
            <person name="Silva-Junior O.B."/>
            <person name="Grattapaglia D."/>
            <person name="Novaes E."/>
            <person name="Collevatti R.G."/>
        </authorList>
    </citation>
    <scope>NUCLEOTIDE SEQUENCE [LARGE SCALE GENOMIC DNA]</scope>
    <source>
        <strain evidence="3">cv. UFG-1</strain>
    </source>
</reference>
<protein>
    <submittedName>
        <fullName evidence="2">Uncharacterized protein</fullName>
    </submittedName>
</protein>
<gene>
    <name evidence="2" type="ORF">CDL12_13236</name>
</gene>